<evidence type="ECO:0000259" key="1">
    <source>
        <dbReference type="Pfam" id="PF01738"/>
    </source>
</evidence>
<accession>A0A4Q1BTT7</accession>
<dbReference type="Pfam" id="PF01738">
    <property type="entry name" value="DLH"/>
    <property type="match status" value="1"/>
</dbReference>
<dbReference type="FunCoup" id="A0A4Q1BTT7">
    <property type="interactions" value="22"/>
</dbReference>
<dbReference type="AlphaFoldDB" id="A0A4Q1BTT7"/>
<keyword evidence="3" id="KW-1185">Reference proteome</keyword>
<dbReference type="Proteomes" id="UP000289152">
    <property type="component" value="Unassembled WGS sequence"/>
</dbReference>
<dbReference type="PANTHER" id="PTHR47668">
    <property type="entry name" value="DIENELACTONE HYDROLASE FAMILY PROTEIN (AFU_ORTHOLOGUE AFUA_6G01940)"/>
    <property type="match status" value="1"/>
</dbReference>
<evidence type="ECO:0000313" key="3">
    <source>
        <dbReference type="Proteomes" id="UP000289152"/>
    </source>
</evidence>
<reference evidence="2 3" key="1">
    <citation type="submission" date="2016-06" db="EMBL/GenBank/DDBJ databases">
        <title>Evolution of pathogenesis and genome organization in the Tremellales.</title>
        <authorList>
            <person name="Cuomo C."/>
            <person name="Litvintseva A."/>
            <person name="Heitman J."/>
            <person name="Chen Y."/>
            <person name="Sun S."/>
            <person name="Springer D."/>
            <person name="Dromer F."/>
            <person name="Young S."/>
            <person name="Zeng Q."/>
            <person name="Chapman S."/>
            <person name="Gujja S."/>
            <person name="Saif S."/>
            <person name="Birren B."/>
        </authorList>
    </citation>
    <scope>NUCLEOTIDE SEQUENCE [LARGE SCALE GENOMIC DNA]</scope>
    <source>
        <strain evidence="2 3">ATCC 28783</strain>
    </source>
</reference>
<dbReference type="InParanoid" id="A0A4Q1BTT7"/>
<dbReference type="GO" id="GO:0016787">
    <property type="term" value="F:hydrolase activity"/>
    <property type="evidence" value="ECO:0007669"/>
    <property type="project" value="InterPro"/>
</dbReference>
<name>A0A4Q1BTT7_TREME</name>
<dbReference type="OrthoDB" id="2147163at2759"/>
<evidence type="ECO:0000313" key="2">
    <source>
        <dbReference type="EMBL" id="RXK41446.1"/>
    </source>
</evidence>
<dbReference type="InterPro" id="IPR002925">
    <property type="entry name" value="Dienelactn_hydro"/>
</dbReference>
<organism evidence="2 3">
    <name type="scientific">Tremella mesenterica</name>
    <name type="common">Jelly fungus</name>
    <dbReference type="NCBI Taxonomy" id="5217"/>
    <lineage>
        <taxon>Eukaryota</taxon>
        <taxon>Fungi</taxon>
        <taxon>Dikarya</taxon>
        <taxon>Basidiomycota</taxon>
        <taxon>Agaricomycotina</taxon>
        <taxon>Tremellomycetes</taxon>
        <taxon>Tremellales</taxon>
        <taxon>Tremellaceae</taxon>
        <taxon>Tremella</taxon>
    </lineage>
</organism>
<sequence length="325" mass="34950">MPRKQRMKRTFPLASSIFGRLSDHSGNCGGLTRGKKLKDAHPFSSLSRPIPSQPRNLKSYSRIGTFTSLRTNISHFHRTMSSDKACCTLPPAEAEYTPKGSYETLAGLKTYVVGPDLDKAKGAVLCVYDIFGFSPQILQGADLLSAGGFKVYMPDFCAGEYATAEMFSGTPEGNAQKAKYFGGFPGRVESQSKPVAETVNALKELGFKSIGGVGYCWGYKCLVVSEGAGLFHAIVGAHPSFAAVTDADPISSPLLLLPSQAEDIEVMNVIAESVNARLPGKASVKAFPESVHGFAAARANLHNEVEKAKFHEAYTDMVDFFCANL</sequence>
<proteinExistence type="predicted"/>
<dbReference type="PANTHER" id="PTHR47668:SF1">
    <property type="entry name" value="DIENELACTONE HYDROLASE DOMAIN-CONTAINING PROTEIN-RELATED"/>
    <property type="match status" value="1"/>
</dbReference>
<dbReference type="VEuPathDB" id="FungiDB:TREMEDRAFT_39389"/>
<dbReference type="SUPFAM" id="SSF53474">
    <property type="entry name" value="alpha/beta-Hydrolases"/>
    <property type="match status" value="1"/>
</dbReference>
<feature type="domain" description="Dienelactone hydrolase" evidence="1">
    <location>
        <begin position="109"/>
        <end position="322"/>
    </location>
</feature>
<gene>
    <name evidence="2" type="ORF">M231_01352</name>
</gene>
<dbReference type="InterPro" id="IPR029058">
    <property type="entry name" value="AB_hydrolase_fold"/>
</dbReference>
<protein>
    <recommendedName>
        <fullName evidence="1">Dienelactone hydrolase domain-containing protein</fullName>
    </recommendedName>
</protein>
<dbReference type="Gene3D" id="3.40.50.1820">
    <property type="entry name" value="alpha/beta hydrolase"/>
    <property type="match status" value="1"/>
</dbReference>
<dbReference type="EMBL" id="SDIL01000009">
    <property type="protein sequence ID" value="RXK41446.1"/>
    <property type="molecule type" value="Genomic_DNA"/>
</dbReference>
<comment type="caution">
    <text evidence="2">The sequence shown here is derived from an EMBL/GenBank/DDBJ whole genome shotgun (WGS) entry which is preliminary data.</text>
</comment>